<name>X1K173_9ZZZZ</name>
<keyword evidence="3" id="KW-0560">Oxidoreductase</keyword>
<evidence type="ECO:0000256" key="3">
    <source>
        <dbReference type="ARBA" id="ARBA00023002"/>
    </source>
</evidence>
<dbReference type="InterPro" id="IPR017896">
    <property type="entry name" value="4Fe4S_Fe-S-bd"/>
</dbReference>
<keyword evidence="1" id="KW-0004">4Fe-4S</keyword>
<sequence>MTELSPKFKYEVAQEPGGEGIKLCFACGICTASCPIREIDEGYNPRRIIRMVLLGMKKRVLSSDFIWLCSSCYACTERCPQGVKFTNVMNAIKNLAVKQGYVPTPFVQQIDILKRFGRLYEIDEFDNKKRVGFGLPKVEKARGFTKKIIEMTELEKIILRKKD</sequence>
<dbReference type="InterPro" id="IPR009051">
    <property type="entry name" value="Helical_ferredxn"/>
</dbReference>
<evidence type="ECO:0000256" key="2">
    <source>
        <dbReference type="ARBA" id="ARBA00022723"/>
    </source>
</evidence>
<comment type="caution">
    <text evidence="7">The sequence shown here is derived from an EMBL/GenBank/DDBJ whole genome shotgun (WGS) entry which is preliminary data.</text>
</comment>
<dbReference type="PROSITE" id="PS51379">
    <property type="entry name" value="4FE4S_FER_2"/>
    <property type="match status" value="1"/>
</dbReference>
<keyword evidence="4" id="KW-0408">Iron</keyword>
<dbReference type="AlphaFoldDB" id="X1K173"/>
<keyword evidence="2" id="KW-0479">Metal-binding</keyword>
<evidence type="ECO:0000256" key="5">
    <source>
        <dbReference type="ARBA" id="ARBA00023014"/>
    </source>
</evidence>
<keyword evidence="5" id="KW-0411">Iron-sulfur</keyword>
<organism evidence="7">
    <name type="scientific">marine sediment metagenome</name>
    <dbReference type="NCBI Taxonomy" id="412755"/>
    <lineage>
        <taxon>unclassified sequences</taxon>
        <taxon>metagenomes</taxon>
        <taxon>ecological metagenomes</taxon>
    </lineage>
</organism>
<gene>
    <name evidence="7" type="ORF">S06H3_02116</name>
</gene>
<dbReference type="PANTHER" id="PTHR43255:SF1">
    <property type="entry name" value="IRON-SULFUR-BINDING OXIDOREDUCTASE FADF-RELATED"/>
    <property type="match status" value="1"/>
</dbReference>
<dbReference type="GO" id="GO:0046872">
    <property type="term" value="F:metal ion binding"/>
    <property type="evidence" value="ECO:0007669"/>
    <property type="project" value="UniProtKB-KW"/>
</dbReference>
<accession>X1K173</accession>
<evidence type="ECO:0000259" key="6">
    <source>
        <dbReference type="PROSITE" id="PS51379"/>
    </source>
</evidence>
<dbReference type="SUPFAM" id="SSF46548">
    <property type="entry name" value="alpha-helical ferredoxin"/>
    <property type="match status" value="1"/>
</dbReference>
<dbReference type="InterPro" id="IPR051460">
    <property type="entry name" value="HdrC_iron-sulfur_subunit"/>
</dbReference>
<dbReference type="PANTHER" id="PTHR43255">
    <property type="entry name" value="IRON-SULFUR-BINDING OXIDOREDUCTASE FADF-RELATED-RELATED"/>
    <property type="match status" value="1"/>
</dbReference>
<dbReference type="InterPro" id="IPR017900">
    <property type="entry name" value="4Fe4S_Fe_S_CS"/>
</dbReference>
<feature type="domain" description="4Fe-4S ferredoxin-type" evidence="6">
    <location>
        <begin position="14"/>
        <end position="44"/>
    </location>
</feature>
<proteinExistence type="predicted"/>
<reference evidence="7" key="1">
    <citation type="journal article" date="2014" name="Front. Microbiol.">
        <title>High frequency of phylogenetically diverse reductive dehalogenase-homologous genes in deep subseafloor sedimentary metagenomes.</title>
        <authorList>
            <person name="Kawai M."/>
            <person name="Futagami T."/>
            <person name="Toyoda A."/>
            <person name="Takaki Y."/>
            <person name="Nishi S."/>
            <person name="Hori S."/>
            <person name="Arai W."/>
            <person name="Tsubouchi T."/>
            <person name="Morono Y."/>
            <person name="Uchiyama I."/>
            <person name="Ito T."/>
            <person name="Fujiyama A."/>
            <person name="Inagaki F."/>
            <person name="Takami H."/>
        </authorList>
    </citation>
    <scope>NUCLEOTIDE SEQUENCE</scope>
    <source>
        <strain evidence="7">Expedition CK06-06</strain>
    </source>
</reference>
<evidence type="ECO:0000313" key="7">
    <source>
        <dbReference type="EMBL" id="GAI00263.1"/>
    </source>
</evidence>
<evidence type="ECO:0000256" key="1">
    <source>
        <dbReference type="ARBA" id="ARBA00022485"/>
    </source>
</evidence>
<evidence type="ECO:0000256" key="4">
    <source>
        <dbReference type="ARBA" id="ARBA00023004"/>
    </source>
</evidence>
<dbReference type="GO" id="GO:0016491">
    <property type="term" value="F:oxidoreductase activity"/>
    <property type="evidence" value="ECO:0007669"/>
    <property type="project" value="UniProtKB-KW"/>
</dbReference>
<dbReference type="Gene3D" id="1.10.1060.10">
    <property type="entry name" value="Alpha-helical ferredoxin"/>
    <property type="match status" value="1"/>
</dbReference>
<dbReference type="EMBL" id="BARV01000590">
    <property type="protein sequence ID" value="GAI00263.1"/>
    <property type="molecule type" value="Genomic_DNA"/>
</dbReference>
<dbReference type="PROSITE" id="PS00198">
    <property type="entry name" value="4FE4S_FER_1"/>
    <property type="match status" value="1"/>
</dbReference>
<dbReference type="GO" id="GO:0005886">
    <property type="term" value="C:plasma membrane"/>
    <property type="evidence" value="ECO:0007669"/>
    <property type="project" value="TreeGrafter"/>
</dbReference>
<protein>
    <recommendedName>
        <fullName evidence="6">4Fe-4S ferredoxin-type domain-containing protein</fullName>
    </recommendedName>
</protein>
<dbReference type="GO" id="GO:0051539">
    <property type="term" value="F:4 iron, 4 sulfur cluster binding"/>
    <property type="evidence" value="ECO:0007669"/>
    <property type="project" value="UniProtKB-KW"/>
</dbReference>
<dbReference type="Pfam" id="PF13183">
    <property type="entry name" value="Fer4_8"/>
    <property type="match status" value="1"/>
</dbReference>